<dbReference type="EMBL" id="JAXCGZ010015988">
    <property type="protein sequence ID" value="KAK7069654.1"/>
    <property type="molecule type" value="Genomic_DNA"/>
</dbReference>
<protein>
    <submittedName>
        <fullName evidence="2">Uncharacterized protein</fullName>
    </submittedName>
</protein>
<name>A0AAN9A062_HALRR</name>
<organism evidence="2 3">
    <name type="scientific">Halocaridina rubra</name>
    <name type="common">Hawaiian red shrimp</name>
    <dbReference type="NCBI Taxonomy" id="373956"/>
    <lineage>
        <taxon>Eukaryota</taxon>
        <taxon>Metazoa</taxon>
        <taxon>Ecdysozoa</taxon>
        <taxon>Arthropoda</taxon>
        <taxon>Crustacea</taxon>
        <taxon>Multicrustacea</taxon>
        <taxon>Malacostraca</taxon>
        <taxon>Eumalacostraca</taxon>
        <taxon>Eucarida</taxon>
        <taxon>Decapoda</taxon>
        <taxon>Pleocyemata</taxon>
        <taxon>Caridea</taxon>
        <taxon>Atyoidea</taxon>
        <taxon>Atyidae</taxon>
        <taxon>Halocaridina</taxon>
    </lineage>
</organism>
<evidence type="ECO:0000256" key="1">
    <source>
        <dbReference type="SAM" id="Phobius"/>
    </source>
</evidence>
<sequence length="133" mass="15341">MSANFTFTEEELQQIENYYFTECFLLSWLVICVAVLALFICSDNSDDIQDLQMNIDVQNTTKKLSITTAIKKTSVRHASRIRPQKPSNLVKIQIEPRYKHRQNPGFSSASGKHLAPVHNDKTWYDKKSLFSVE</sequence>
<evidence type="ECO:0000313" key="2">
    <source>
        <dbReference type="EMBL" id="KAK7069654.1"/>
    </source>
</evidence>
<dbReference type="AlphaFoldDB" id="A0AAN9A062"/>
<keyword evidence="1" id="KW-0812">Transmembrane</keyword>
<keyword evidence="3" id="KW-1185">Reference proteome</keyword>
<keyword evidence="1" id="KW-0472">Membrane</keyword>
<reference evidence="2 3" key="1">
    <citation type="submission" date="2023-11" db="EMBL/GenBank/DDBJ databases">
        <title>Halocaridina rubra genome assembly.</title>
        <authorList>
            <person name="Smith C."/>
        </authorList>
    </citation>
    <scope>NUCLEOTIDE SEQUENCE [LARGE SCALE GENOMIC DNA]</scope>
    <source>
        <strain evidence="2">EP-1</strain>
        <tissue evidence="2">Whole</tissue>
    </source>
</reference>
<feature type="transmembrane region" description="Helical" evidence="1">
    <location>
        <begin position="18"/>
        <end position="41"/>
    </location>
</feature>
<evidence type="ECO:0000313" key="3">
    <source>
        <dbReference type="Proteomes" id="UP001381693"/>
    </source>
</evidence>
<accession>A0AAN9A062</accession>
<proteinExistence type="predicted"/>
<dbReference type="Proteomes" id="UP001381693">
    <property type="component" value="Unassembled WGS sequence"/>
</dbReference>
<keyword evidence="1" id="KW-1133">Transmembrane helix</keyword>
<gene>
    <name evidence="2" type="ORF">SK128_002526</name>
</gene>
<comment type="caution">
    <text evidence="2">The sequence shown here is derived from an EMBL/GenBank/DDBJ whole genome shotgun (WGS) entry which is preliminary data.</text>
</comment>